<name>H5SAJ9_9CHLR</name>
<dbReference type="AlphaFoldDB" id="H5SAJ9"/>
<dbReference type="InterPro" id="IPR015422">
    <property type="entry name" value="PyrdxlP-dep_Trfase_small"/>
</dbReference>
<evidence type="ECO:0000256" key="1">
    <source>
        <dbReference type="ARBA" id="ARBA00022898"/>
    </source>
</evidence>
<dbReference type="Gene3D" id="3.90.1150.10">
    <property type="entry name" value="Aspartate Aminotransferase, domain 1"/>
    <property type="match status" value="1"/>
</dbReference>
<proteinExistence type="predicted"/>
<organism evidence="3">
    <name type="scientific">uncultured Chloroflexota bacterium</name>
    <dbReference type="NCBI Taxonomy" id="166587"/>
    <lineage>
        <taxon>Bacteria</taxon>
        <taxon>Bacillati</taxon>
        <taxon>Chloroflexota</taxon>
        <taxon>environmental samples</taxon>
    </lineage>
</organism>
<dbReference type="InterPro" id="IPR015424">
    <property type="entry name" value="PyrdxlP-dep_Trfase"/>
</dbReference>
<sequence>MRELFLLEPDVIFLNHGSFGATPRPVFEVYQEWQRRLESQPVRFLGRELGEHLAQARAELGRYLNAHPDDLIFIPNATYGANVVARSLRLEHGDEILASDQEYGACEYAWEYVCERTGAIYRRQAIPLQASEEERVEAFWQGVAPRTKVIFLSHITSPTALRLPVEPILQRAREAGLITVIDAAHSPGQIPLNLAGLDVDFLFGNAHKWMMAPKGSAFLYVRRERQAQLEPLVVSWGYHPSPEMSSGSRFLNLFQWTGTRDPAAWLSVPAAIRFMEEHQWEGVRQRSHLLLRQVLEAFADLTGLPPAYAQDSDYAQMGIVPLPPLPAKVLKERLYEEYHIEIPVIEWAGKLFLRISVQGYNTPDELETLLRVMRRLLNELS</sequence>
<protein>
    <submittedName>
        <fullName evidence="3">Aminotransferase class V</fullName>
    </submittedName>
</protein>
<dbReference type="PANTHER" id="PTHR43092">
    <property type="entry name" value="L-CYSTEINE DESULFHYDRASE"/>
    <property type="match status" value="1"/>
</dbReference>
<keyword evidence="1" id="KW-0663">Pyridoxal phosphate</keyword>
<evidence type="ECO:0000259" key="2">
    <source>
        <dbReference type="Pfam" id="PF00266"/>
    </source>
</evidence>
<dbReference type="InterPro" id="IPR000192">
    <property type="entry name" value="Aminotrans_V_dom"/>
</dbReference>
<keyword evidence="3" id="KW-0808">Transferase</keyword>
<feature type="domain" description="Aminotransferase class V" evidence="2">
    <location>
        <begin position="22"/>
        <end position="306"/>
    </location>
</feature>
<evidence type="ECO:0000313" key="3">
    <source>
        <dbReference type="EMBL" id="BAL53185.1"/>
    </source>
</evidence>
<dbReference type="GO" id="GO:0008483">
    <property type="term" value="F:transaminase activity"/>
    <property type="evidence" value="ECO:0007669"/>
    <property type="project" value="UniProtKB-KW"/>
</dbReference>
<reference evidence="3" key="2">
    <citation type="journal article" date="2012" name="PLoS ONE">
        <title>A Deeply Branching Thermophilic Bacterium with an Ancient Acetyl-CoA Pathway Dominates a Subsurface Ecosystem.</title>
        <authorList>
            <person name="Takami H."/>
            <person name="Noguchi H."/>
            <person name="Takaki Y."/>
            <person name="Uchiyama I."/>
            <person name="Toyoda A."/>
            <person name="Nishi S."/>
            <person name="Chee G.-J."/>
            <person name="Arai W."/>
            <person name="Nunoura T."/>
            <person name="Itoh T."/>
            <person name="Hattori M."/>
            <person name="Takai K."/>
        </authorList>
    </citation>
    <scope>NUCLEOTIDE SEQUENCE</scope>
</reference>
<dbReference type="InterPro" id="IPR015421">
    <property type="entry name" value="PyrdxlP-dep_Trfase_major"/>
</dbReference>
<keyword evidence="3" id="KW-0032">Aminotransferase</keyword>
<reference evidence="3" key="1">
    <citation type="journal article" date="2005" name="Environ. Microbiol.">
        <title>Genetic and functional properties of uncultivated thermophilic crenarchaeotes from a subsurface gold mine as revealed by analysis of genome fragments.</title>
        <authorList>
            <person name="Nunoura T."/>
            <person name="Hirayama H."/>
            <person name="Takami H."/>
            <person name="Oida H."/>
            <person name="Nishi S."/>
            <person name="Shimamura S."/>
            <person name="Suzuki Y."/>
            <person name="Inagaki F."/>
            <person name="Takai K."/>
            <person name="Nealson K.H."/>
            <person name="Horikoshi K."/>
        </authorList>
    </citation>
    <scope>NUCLEOTIDE SEQUENCE</scope>
</reference>
<gene>
    <name evidence="3" type="ORF">HGMM_F05B10C07</name>
</gene>
<dbReference type="PANTHER" id="PTHR43092:SF2">
    <property type="entry name" value="HERCYNYLCYSTEINE SULFOXIDE LYASE"/>
    <property type="match status" value="1"/>
</dbReference>
<dbReference type="Pfam" id="PF00266">
    <property type="entry name" value="Aminotran_5"/>
    <property type="match status" value="1"/>
</dbReference>
<dbReference type="Gene3D" id="3.40.640.10">
    <property type="entry name" value="Type I PLP-dependent aspartate aminotransferase-like (Major domain)"/>
    <property type="match status" value="1"/>
</dbReference>
<dbReference type="SUPFAM" id="SSF53383">
    <property type="entry name" value="PLP-dependent transferases"/>
    <property type="match status" value="1"/>
</dbReference>
<dbReference type="EMBL" id="AP011651">
    <property type="protein sequence ID" value="BAL53185.1"/>
    <property type="molecule type" value="Genomic_DNA"/>
</dbReference>
<accession>H5SAJ9</accession>